<protein>
    <recommendedName>
        <fullName evidence="9">ABC transporter permease</fullName>
    </recommendedName>
</protein>
<dbReference type="GO" id="GO:0043190">
    <property type="term" value="C:ATP-binding cassette (ABC) transporter complex"/>
    <property type="evidence" value="ECO:0007669"/>
    <property type="project" value="InterPro"/>
</dbReference>
<dbReference type="Pfam" id="PF02405">
    <property type="entry name" value="MlaE"/>
    <property type="match status" value="1"/>
</dbReference>
<feature type="transmembrane region" description="Helical" evidence="7">
    <location>
        <begin position="67"/>
        <end position="86"/>
    </location>
</feature>
<sequence length="231" mass="25851">MCDLDIYIFLEQINIVSIDSILIILVSAFFISLVFSLQLVKEFIYLNAVDLIGSVLSITFLREISPVLTAIVLIGKIGSYFTAQLATMQITEQIDALYILNISPFNYLILPRIFSLVIMLPILNILYFITSLFSSLFICFSVYNIDTCIFFDSVLNKIDIIDCYKSSLKASIFGFSIAIISCACGFTAQRSSKSVGIATTLSVVISLLFIFMLDFVLSYYMFDNSDVAFAI</sequence>
<evidence type="ECO:0000256" key="5">
    <source>
        <dbReference type="ARBA" id="ARBA00022989"/>
    </source>
</evidence>
<keyword evidence="8" id="KW-0934">Plastid</keyword>
<evidence type="ECO:0000256" key="3">
    <source>
        <dbReference type="ARBA" id="ARBA00022448"/>
    </source>
</evidence>
<comment type="subcellular location">
    <subcellularLocation>
        <location evidence="1">Membrane</location>
        <topology evidence="1">Multi-pass membrane protein</topology>
    </subcellularLocation>
</comment>
<feature type="transmembrane region" description="Helical" evidence="7">
    <location>
        <begin position="107"/>
        <end position="129"/>
    </location>
</feature>
<keyword evidence="4 7" id="KW-0812">Transmembrane</keyword>
<dbReference type="InterPro" id="IPR030802">
    <property type="entry name" value="Permease_MalE"/>
</dbReference>
<dbReference type="AlphaFoldDB" id="A0A4D6WRQ2"/>
<evidence type="ECO:0000256" key="7">
    <source>
        <dbReference type="RuleBase" id="RU362044"/>
    </source>
</evidence>
<proteinExistence type="inferred from homology"/>
<keyword evidence="3" id="KW-0813">Transport</keyword>
<reference evidence="8" key="1">
    <citation type="journal article" date="2019" name="Mol. Phylogenet. Evol.">
        <title>Morphological evolution and classification of the red algal order Ceramiales inferred using plastid phylogenomics.</title>
        <authorList>
            <person name="Diaz-Tapia P."/>
            <person name="Pasella M.M."/>
            <person name="Verbruggen H."/>
            <person name="Maggs C.A."/>
        </authorList>
    </citation>
    <scope>NUCLEOTIDE SEQUENCE</scope>
    <source>
        <strain evidence="8">PD2933</strain>
    </source>
</reference>
<feature type="transmembrane region" description="Helical" evidence="7">
    <location>
        <begin position="167"/>
        <end position="188"/>
    </location>
</feature>
<evidence type="ECO:0000256" key="4">
    <source>
        <dbReference type="ARBA" id="ARBA00022692"/>
    </source>
</evidence>
<evidence type="ECO:0000256" key="1">
    <source>
        <dbReference type="ARBA" id="ARBA00004141"/>
    </source>
</evidence>
<dbReference type="PANTHER" id="PTHR30188">
    <property type="entry name" value="ABC TRANSPORTER PERMEASE PROTEIN-RELATED"/>
    <property type="match status" value="1"/>
</dbReference>
<evidence type="ECO:0000256" key="6">
    <source>
        <dbReference type="ARBA" id="ARBA00023136"/>
    </source>
</evidence>
<organism evidence="8">
    <name type="scientific">Anotrichium furcellatum</name>
    <dbReference type="NCBI Taxonomy" id="41999"/>
    <lineage>
        <taxon>Eukaryota</taxon>
        <taxon>Rhodophyta</taxon>
        <taxon>Florideophyceae</taxon>
        <taxon>Rhodymeniophycidae</taxon>
        <taxon>Ceramiales</taxon>
        <taxon>Ceramiaceae</taxon>
        <taxon>Anotrichium</taxon>
    </lineage>
</organism>
<reference evidence="8" key="2">
    <citation type="submission" date="2019-04" db="EMBL/GenBank/DDBJ databases">
        <authorList>
            <person name="Pasella M."/>
        </authorList>
    </citation>
    <scope>NUCLEOTIDE SEQUENCE</scope>
    <source>
        <strain evidence="8">PD2933</strain>
    </source>
</reference>
<keyword evidence="5 7" id="KW-1133">Transmembrane helix</keyword>
<dbReference type="NCBIfam" id="TIGR00056">
    <property type="entry name" value="MlaE family lipid ABC transporter permease subunit"/>
    <property type="match status" value="1"/>
</dbReference>
<dbReference type="GO" id="GO:0005548">
    <property type="term" value="F:phospholipid transporter activity"/>
    <property type="evidence" value="ECO:0007669"/>
    <property type="project" value="TreeGrafter"/>
</dbReference>
<name>A0A4D6WRQ2_9FLOR</name>
<feature type="transmembrane region" description="Helical" evidence="7">
    <location>
        <begin position="194"/>
        <end position="222"/>
    </location>
</feature>
<accession>A0A4D6WRQ2</accession>
<dbReference type="EMBL" id="MK814609">
    <property type="protein sequence ID" value="QCI04225.1"/>
    <property type="molecule type" value="Genomic_DNA"/>
</dbReference>
<evidence type="ECO:0000313" key="8">
    <source>
        <dbReference type="EMBL" id="QCI04225.1"/>
    </source>
</evidence>
<feature type="transmembrane region" description="Helical" evidence="7">
    <location>
        <begin position="6"/>
        <end position="31"/>
    </location>
</feature>
<gene>
    <name evidence="8" type="primary">ycf63</name>
</gene>
<comment type="similarity">
    <text evidence="2 7">Belongs to the MlaE permease family.</text>
</comment>
<dbReference type="PANTHER" id="PTHR30188:SF4">
    <property type="entry name" value="PROTEIN TRIGALACTOSYLDIACYLGLYCEROL 1, CHLOROPLASTIC"/>
    <property type="match status" value="1"/>
</dbReference>
<evidence type="ECO:0000256" key="2">
    <source>
        <dbReference type="ARBA" id="ARBA00007556"/>
    </source>
</evidence>
<keyword evidence="6 7" id="KW-0472">Membrane</keyword>
<geneLocation type="plastid" evidence="8"/>
<feature type="transmembrane region" description="Helical" evidence="7">
    <location>
        <begin position="43"/>
        <end position="61"/>
    </location>
</feature>
<dbReference type="InterPro" id="IPR003453">
    <property type="entry name" value="ABC_MlaE_roteobac"/>
</dbReference>
<evidence type="ECO:0008006" key="9">
    <source>
        <dbReference type="Google" id="ProtNLM"/>
    </source>
</evidence>